<dbReference type="RefSeq" id="XP_020091948.1">
    <property type="nucleotide sequence ID" value="XM_020236359.1"/>
</dbReference>
<dbReference type="PANTHER" id="PTHR15131:SF3">
    <property type="entry name" value="SNRNA-ACTIVATING PROTEIN COMPLEX SUBUNIT 1"/>
    <property type="match status" value="1"/>
</dbReference>
<dbReference type="AlphaFoldDB" id="A0A6P5F6X5"/>
<dbReference type="Pfam" id="PF09808">
    <property type="entry name" value="SNAPC1"/>
    <property type="match status" value="1"/>
</dbReference>
<name>A0A6P5F6X5_ANACO</name>
<dbReference type="OrthoDB" id="20127at2759"/>
<dbReference type="GO" id="GO:0043565">
    <property type="term" value="F:sequence-specific DNA binding"/>
    <property type="evidence" value="ECO:0007669"/>
    <property type="project" value="TreeGrafter"/>
</dbReference>
<sequence>MDLTPFKLDIDELLDEFCEEKCTTLADMKRVWLAKKFSYIYEAKPTSNSAFFMQSLYAHSIGYMASFGALSQRLGGLYCLYCLYETQPCKPCFKIYLSLGELKRLKELVIDAKENGIGVVPAVVKRMLEKTMFLFGFVDILGCSVTQRVEEIAKLQNKRARIAFDRLFANSQIESYLNMDLGAELELKTLKKMSTEYARAKELAMKEASPAAEVEDVLHINENEKTACDTVESIVEQWEAQKDDFYKQTGISRHNEIVPADAFNEIEQLLEE</sequence>
<dbReference type="GO" id="GO:0019185">
    <property type="term" value="C:snRNA-activating protein complex"/>
    <property type="evidence" value="ECO:0007669"/>
    <property type="project" value="TreeGrafter"/>
</dbReference>
<dbReference type="GO" id="GO:0042795">
    <property type="term" value="P:snRNA transcription by RNA polymerase II"/>
    <property type="evidence" value="ECO:0007669"/>
    <property type="project" value="TreeGrafter"/>
</dbReference>
<reference evidence="2 3" key="2">
    <citation type="submission" date="2025-04" db="UniProtKB">
        <authorList>
            <consortium name="RefSeq"/>
        </authorList>
    </citation>
    <scope>IDENTIFICATION</scope>
    <source>
        <tissue evidence="2 3">Leaf</tissue>
    </source>
</reference>
<keyword evidence="1" id="KW-1185">Reference proteome</keyword>
<dbReference type="RefSeq" id="XP_020091946.1">
    <property type="nucleotide sequence ID" value="XM_020236357.1"/>
</dbReference>
<evidence type="ECO:0000313" key="2">
    <source>
        <dbReference type="RefSeq" id="XP_020091946.1"/>
    </source>
</evidence>
<dbReference type="GO" id="GO:0042796">
    <property type="term" value="P:snRNA transcription by RNA polymerase III"/>
    <property type="evidence" value="ECO:0007669"/>
    <property type="project" value="TreeGrafter"/>
</dbReference>
<evidence type="ECO:0000313" key="3">
    <source>
        <dbReference type="RefSeq" id="XP_020091947.1"/>
    </source>
</evidence>
<proteinExistence type="predicted"/>
<evidence type="ECO:0000313" key="4">
    <source>
        <dbReference type="RefSeq" id="XP_020091948.1"/>
    </source>
</evidence>
<accession>A0A6P5F6X5</accession>
<organism evidence="2">
    <name type="scientific">Ananas comosus</name>
    <name type="common">Pineapple</name>
    <name type="synonym">Ananas ananas</name>
    <dbReference type="NCBI Taxonomy" id="4615"/>
    <lineage>
        <taxon>Eukaryota</taxon>
        <taxon>Viridiplantae</taxon>
        <taxon>Streptophyta</taxon>
        <taxon>Embryophyta</taxon>
        <taxon>Tracheophyta</taxon>
        <taxon>Spermatophyta</taxon>
        <taxon>Magnoliopsida</taxon>
        <taxon>Liliopsida</taxon>
        <taxon>Poales</taxon>
        <taxon>Bromeliaceae</taxon>
        <taxon>Bromelioideae</taxon>
        <taxon>Ananas</taxon>
    </lineage>
</organism>
<dbReference type="GeneID" id="109712655"/>
<gene>
    <name evidence="2 3 4" type="primary">LOC109712655</name>
</gene>
<dbReference type="Gramene" id="Aco004968.1.mrna1">
    <property type="protein sequence ID" value="Aco004968.1.mrna1"/>
    <property type="gene ID" value="Aco004968.1.path1"/>
</dbReference>
<dbReference type="Proteomes" id="UP000515123">
    <property type="component" value="Linkage group 7"/>
</dbReference>
<dbReference type="PANTHER" id="PTHR15131">
    <property type="entry name" value="SMALL NUCLEAR RNA ACTIVATING COMPLEX, POLYPEPTIDE 1"/>
    <property type="match status" value="1"/>
</dbReference>
<dbReference type="RefSeq" id="XP_020091947.1">
    <property type="nucleotide sequence ID" value="XM_020236358.1"/>
</dbReference>
<evidence type="ECO:0000313" key="1">
    <source>
        <dbReference type="Proteomes" id="UP000515123"/>
    </source>
</evidence>
<dbReference type="InterPro" id="IPR019188">
    <property type="entry name" value="SNAPC1"/>
</dbReference>
<protein>
    <submittedName>
        <fullName evidence="2 3">snRNA-activating protein complex subunit 1</fullName>
    </submittedName>
</protein>
<reference evidence="1" key="1">
    <citation type="journal article" date="2015" name="Nat. Genet.">
        <title>The pineapple genome and the evolution of CAM photosynthesis.</title>
        <authorList>
            <person name="Ming R."/>
            <person name="VanBuren R."/>
            <person name="Wai C.M."/>
            <person name="Tang H."/>
            <person name="Schatz M.C."/>
            <person name="Bowers J.E."/>
            <person name="Lyons E."/>
            <person name="Wang M.L."/>
            <person name="Chen J."/>
            <person name="Biggers E."/>
            <person name="Zhang J."/>
            <person name="Huang L."/>
            <person name="Zhang L."/>
            <person name="Miao W."/>
            <person name="Zhang J."/>
            <person name="Ye Z."/>
            <person name="Miao C."/>
            <person name="Lin Z."/>
            <person name="Wang H."/>
            <person name="Zhou H."/>
            <person name="Yim W.C."/>
            <person name="Priest H.D."/>
            <person name="Zheng C."/>
            <person name="Woodhouse M."/>
            <person name="Edger P.P."/>
            <person name="Guyot R."/>
            <person name="Guo H.B."/>
            <person name="Guo H."/>
            <person name="Zheng G."/>
            <person name="Singh R."/>
            <person name="Sharma A."/>
            <person name="Min X."/>
            <person name="Zheng Y."/>
            <person name="Lee H."/>
            <person name="Gurtowski J."/>
            <person name="Sedlazeck F.J."/>
            <person name="Harkess A."/>
            <person name="McKain M.R."/>
            <person name="Liao Z."/>
            <person name="Fang J."/>
            <person name="Liu J."/>
            <person name="Zhang X."/>
            <person name="Zhang Q."/>
            <person name="Hu W."/>
            <person name="Qin Y."/>
            <person name="Wang K."/>
            <person name="Chen L.Y."/>
            <person name="Shirley N."/>
            <person name="Lin Y.R."/>
            <person name="Liu L.Y."/>
            <person name="Hernandez A.G."/>
            <person name="Wright C.L."/>
            <person name="Bulone V."/>
            <person name="Tuskan G.A."/>
            <person name="Heath K."/>
            <person name="Zee F."/>
            <person name="Moore P.H."/>
            <person name="Sunkar R."/>
            <person name="Leebens-Mack J.H."/>
            <person name="Mockler T."/>
            <person name="Bennetzen J.L."/>
            <person name="Freeling M."/>
            <person name="Sankoff D."/>
            <person name="Paterson A.H."/>
            <person name="Zhu X."/>
            <person name="Yang X."/>
            <person name="Smith J.A."/>
            <person name="Cushman J.C."/>
            <person name="Paull R.E."/>
            <person name="Yu Q."/>
        </authorList>
    </citation>
    <scope>NUCLEOTIDE SEQUENCE [LARGE SCALE GENOMIC DNA]</scope>
    <source>
        <strain evidence="1">cv. F153</strain>
    </source>
</reference>